<gene>
    <name evidence="13" type="ORF">GQ55_4G078800</name>
</gene>
<dbReference type="PROSITE" id="PS50893">
    <property type="entry name" value="ABC_TRANSPORTER_2"/>
    <property type="match status" value="2"/>
</dbReference>
<comment type="similarity">
    <text evidence="2">Belongs to the ABC transporter superfamily. ABCG family. PDR (TC 3.A.1.205) subfamily.</text>
</comment>
<dbReference type="FunFam" id="3.40.50.300:FF:000179">
    <property type="entry name" value="ABC transporter G family member 34"/>
    <property type="match status" value="1"/>
</dbReference>
<dbReference type="GO" id="GO:0016887">
    <property type="term" value="F:ATP hydrolysis activity"/>
    <property type="evidence" value="ECO:0007669"/>
    <property type="project" value="InterPro"/>
</dbReference>
<comment type="subcellular location">
    <subcellularLocation>
        <location evidence="1">Membrane</location>
        <topology evidence="1">Multi-pass membrane protein</topology>
    </subcellularLocation>
</comment>
<evidence type="ECO:0000256" key="3">
    <source>
        <dbReference type="ARBA" id="ARBA00022448"/>
    </source>
</evidence>
<evidence type="ECO:0000256" key="6">
    <source>
        <dbReference type="ARBA" id="ARBA00022741"/>
    </source>
</evidence>
<dbReference type="SMART" id="SM00382">
    <property type="entry name" value="AAA"/>
    <property type="match status" value="2"/>
</dbReference>
<evidence type="ECO:0000256" key="4">
    <source>
        <dbReference type="ARBA" id="ARBA00022692"/>
    </source>
</evidence>
<dbReference type="AlphaFoldDB" id="A0A2T7DWF1"/>
<evidence type="ECO:0000259" key="12">
    <source>
        <dbReference type="PROSITE" id="PS50893"/>
    </source>
</evidence>
<proteinExistence type="inferred from homology"/>
<feature type="transmembrane region" description="Helical" evidence="11">
    <location>
        <begin position="400"/>
        <end position="422"/>
    </location>
</feature>
<dbReference type="Pfam" id="PF01061">
    <property type="entry name" value="ABC2_membrane"/>
    <property type="match status" value="2"/>
</dbReference>
<dbReference type="Gramene" id="PUZ59879">
    <property type="protein sequence ID" value="PUZ59879"/>
    <property type="gene ID" value="GQ55_4G078800"/>
</dbReference>
<feature type="domain" description="ABC transporter" evidence="12">
    <location>
        <begin position="651"/>
        <end position="902"/>
    </location>
</feature>
<keyword evidence="9 11" id="KW-0472">Membrane</keyword>
<feature type="transmembrane region" description="Helical" evidence="11">
    <location>
        <begin position="543"/>
        <end position="569"/>
    </location>
</feature>
<keyword evidence="7" id="KW-0067">ATP-binding</keyword>
<evidence type="ECO:0000313" key="13">
    <source>
        <dbReference type="EMBL" id="PUZ59879.1"/>
    </source>
</evidence>
<feature type="transmembrane region" description="Helical" evidence="11">
    <location>
        <begin position="1109"/>
        <end position="1133"/>
    </location>
</feature>
<organism evidence="13 14">
    <name type="scientific">Panicum hallii var. hallii</name>
    <dbReference type="NCBI Taxonomy" id="1504633"/>
    <lineage>
        <taxon>Eukaryota</taxon>
        <taxon>Viridiplantae</taxon>
        <taxon>Streptophyta</taxon>
        <taxon>Embryophyta</taxon>
        <taxon>Tracheophyta</taxon>
        <taxon>Spermatophyta</taxon>
        <taxon>Magnoliopsida</taxon>
        <taxon>Liliopsida</taxon>
        <taxon>Poales</taxon>
        <taxon>Poaceae</taxon>
        <taxon>PACMAD clade</taxon>
        <taxon>Panicoideae</taxon>
        <taxon>Panicodae</taxon>
        <taxon>Paniceae</taxon>
        <taxon>Panicinae</taxon>
        <taxon>Panicum</taxon>
        <taxon>Panicum sect. Panicum</taxon>
    </lineage>
</organism>
<feature type="transmembrane region" description="Helical" evidence="11">
    <location>
        <begin position="1082"/>
        <end position="1102"/>
    </location>
</feature>
<dbReference type="PANTHER" id="PTHR48040:SF35">
    <property type="entry name" value="ABC TRANSPORTER G FAMILY MEMBER 39-LIKE"/>
    <property type="match status" value="1"/>
</dbReference>
<feature type="transmembrane region" description="Helical" evidence="11">
    <location>
        <begin position="1139"/>
        <end position="1159"/>
    </location>
</feature>
<evidence type="ECO:0000256" key="10">
    <source>
        <dbReference type="ARBA" id="ARBA00037747"/>
    </source>
</evidence>
<feature type="transmembrane region" description="Helical" evidence="11">
    <location>
        <begin position="996"/>
        <end position="1014"/>
    </location>
</feature>
<feature type="transmembrane region" description="Helical" evidence="11">
    <location>
        <begin position="1220"/>
        <end position="1244"/>
    </location>
</feature>
<keyword evidence="8 11" id="KW-1133">Transmembrane helix</keyword>
<dbReference type="InterPro" id="IPR013525">
    <property type="entry name" value="ABC2_TM"/>
</dbReference>
<feature type="transmembrane region" description="Helical" evidence="11">
    <location>
        <begin position="349"/>
        <end position="368"/>
    </location>
</feature>
<dbReference type="FunFam" id="3.40.50.300:FF:000059">
    <property type="entry name" value="ABC transporter G family member 40"/>
    <property type="match status" value="1"/>
</dbReference>
<dbReference type="InterPro" id="IPR027417">
    <property type="entry name" value="P-loop_NTPase"/>
</dbReference>
<dbReference type="PANTHER" id="PTHR48040">
    <property type="entry name" value="PLEIOTROPIC DRUG RESISTANCE PROTEIN 1-LIKE ISOFORM X1"/>
    <property type="match status" value="1"/>
</dbReference>
<reference evidence="13 14" key="1">
    <citation type="submission" date="2018-04" db="EMBL/GenBank/DDBJ databases">
        <title>WGS assembly of Panicum hallii var. hallii HAL2.</title>
        <authorList>
            <person name="Lovell J."/>
            <person name="Jenkins J."/>
            <person name="Lowry D."/>
            <person name="Mamidi S."/>
            <person name="Sreedasyam A."/>
            <person name="Weng X."/>
            <person name="Barry K."/>
            <person name="Bonette J."/>
            <person name="Campitelli B."/>
            <person name="Daum C."/>
            <person name="Gordon S."/>
            <person name="Gould B."/>
            <person name="Lipzen A."/>
            <person name="MacQueen A."/>
            <person name="Palacio-Mejia J."/>
            <person name="Plott C."/>
            <person name="Shakirov E."/>
            <person name="Shu S."/>
            <person name="Yoshinaga Y."/>
            <person name="Zane M."/>
            <person name="Rokhsar D."/>
            <person name="Grimwood J."/>
            <person name="Schmutz J."/>
            <person name="Juenger T."/>
        </authorList>
    </citation>
    <scope>NUCLEOTIDE SEQUENCE [LARGE SCALE GENOMIC DNA]</scope>
    <source>
        <strain evidence="14">cv. HAL2</strain>
    </source>
</reference>
<feature type="transmembrane region" description="Helical" evidence="11">
    <location>
        <begin position="459"/>
        <end position="481"/>
    </location>
</feature>
<dbReference type="InterPro" id="IPR003439">
    <property type="entry name" value="ABC_transporter-like_ATP-bd"/>
</dbReference>
<feature type="transmembrane region" description="Helical" evidence="11">
    <location>
        <begin position="1171"/>
        <end position="1190"/>
    </location>
</feature>
<dbReference type="OrthoDB" id="66620at2759"/>
<evidence type="ECO:0000256" key="8">
    <source>
        <dbReference type="ARBA" id="ARBA00022989"/>
    </source>
</evidence>
<dbReference type="Gene3D" id="3.40.50.300">
    <property type="entry name" value="P-loop containing nucleotide triphosphate hydrolases"/>
    <property type="match status" value="2"/>
</dbReference>
<evidence type="ECO:0000256" key="5">
    <source>
        <dbReference type="ARBA" id="ARBA00022737"/>
    </source>
</evidence>
<dbReference type="GO" id="GO:0005524">
    <property type="term" value="F:ATP binding"/>
    <property type="evidence" value="ECO:0007669"/>
    <property type="project" value="UniProtKB-KW"/>
</dbReference>
<dbReference type="CDD" id="cd03232">
    <property type="entry name" value="ABCG_PDR_domain2"/>
    <property type="match status" value="1"/>
</dbReference>
<dbReference type="Proteomes" id="UP000244336">
    <property type="component" value="Chromosome 4"/>
</dbReference>
<evidence type="ECO:0000313" key="14">
    <source>
        <dbReference type="Proteomes" id="UP000244336"/>
    </source>
</evidence>
<evidence type="ECO:0000256" key="9">
    <source>
        <dbReference type="ARBA" id="ARBA00023136"/>
    </source>
</evidence>
<dbReference type="InterPro" id="IPR013581">
    <property type="entry name" value="PDR_assoc"/>
</dbReference>
<comment type="function">
    <text evidence="10">May be a general defense protein.</text>
</comment>
<dbReference type="GO" id="GO:0140359">
    <property type="term" value="F:ABC-type transporter activity"/>
    <property type="evidence" value="ECO:0007669"/>
    <property type="project" value="InterPro"/>
</dbReference>
<protein>
    <recommendedName>
        <fullName evidence="12">ABC transporter domain-containing protein</fullName>
    </recommendedName>
</protein>
<evidence type="ECO:0000256" key="2">
    <source>
        <dbReference type="ARBA" id="ARBA00006012"/>
    </source>
</evidence>
<dbReference type="EMBL" id="CM009752">
    <property type="protein sequence ID" value="PUZ59879.1"/>
    <property type="molecule type" value="Genomic_DNA"/>
</dbReference>
<dbReference type="InterPro" id="IPR034003">
    <property type="entry name" value="ABCG_PDR_2"/>
</dbReference>
<evidence type="ECO:0000256" key="11">
    <source>
        <dbReference type="SAM" id="Phobius"/>
    </source>
</evidence>
<feature type="domain" description="ABC transporter" evidence="12">
    <location>
        <begin position="1"/>
        <end position="290"/>
    </location>
</feature>
<feature type="transmembrane region" description="Helical" evidence="11">
    <location>
        <begin position="434"/>
        <end position="453"/>
    </location>
</feature>
<keyword evidence="3" id="KW-0813">Transport</keyword>
<keyword evidence="14" id="KW-1185">Reference proteome</keyword>
<name>A0A2T7DWF1_9POAL</name>
<feature type="transmembrane region" description="Helical" evidence="11">
    <location>
        <begin position="1026"/>
        <end position="1046"/>
    </location>
</feature>
<accession>A0A2T7DWF1</accession>
<sequence>MPILNGISGIIKPQRMTLLLGPPGSGKTTLLLALAGRLGNDLKVSGNVTYNGHGMDDFVPQRTAAYVSQHDLHIGEMTVRETLAFSARCQGVGYFYDLLCDLLRREKEANVKPDADLDAFMKAAALGGQEANVVVEYMLKILGLEVCADTMVGDEMFRGISGGQRKRVTAGEILVGSARVLFMDEISNGLDSSTTFQIVYHGPREDVLDFFESMGFRCPERKGVADFLQEVTSKKDQKQYWAHHDQPYRYVSVKEFAESFCSFRVGQAMENEIAVPFDKSMSHPSALAASKYGVTTKELLKANIYREILLMKRNSFFYMFRVVQLILLSVIEMTLFFRTDMHRDSVANGGIYMGALFFTTLMIIFNGFSELTLTILKLPIFFKQRDLLFYPAWTYTVPSWILKIPITFLEVGGFVFITYYAIGFDPDVVRLFKQYLLFLAANQMSASLFRFIAGAARNMIVAYVFGSFAILVVMLLGGFVISRDNINKWWIWGYWTSPMMYAQNAVSVNEFLGQSWQKVLPGSTEPLGVLILKSHGIFPEAKWYWIGFGALLGFTLLFNSLFTLCLAYLKSYGPSYPSVSEETLKEKNANLIGVALDVSVHKVKGLGSNCQSSESFCQATGSYNETKLASVDANSMPSQRGMVLPFVPLSLTFDSIRYSVDIPQEMKTQVLEDKLEILKGVSGSFRPGVLTALMGISGAGKTTLMDVLAGRKTSGYIKGSISISGYPKKQETFARVSGYCEQDDIHSPQVTVHESLLFSAWLRLPGDVNSATRKMFIEEVMELVELTPVRDALVGLPGVNGLSTEQRKRLTIAVELVANPSIIFMDEPTSGLDARAAAIVMRTVRNTVDTGRTVVCTIHQPSIDIFEAFDELLLLKQGGEEIYFGPLGHHSSEMIKYFEEIEGVAKIKDGYNPATWMLEVTTVSQELVLGVDFSDIYKNSELYQRNKSLIHELSTPPPGSSDLHFPTTHSRSFFTQCLACLWKQNLSYWRNPQYNAVRFFFTAIKALLFGTIFWGLGSKREKPQDLFNAMGSMYAAILTIGVLNAASVQPVVSVERTAFYRERAAGMYSAFPYAFGQVLIELPYTLVQTCIYGTIVYAMMGFKWTVTKFFWYLFFMYFTLLYFIFCGMMAIGLTQNHTVASIVSAGFHATWNLFSGFLIPLTKIPIWWRWYYWLCPVAWSLYGMVVSQYGDDVDTPLFDGVSNTTVAKFVSDYFGYKCSFLGVVAVVVAAFGLLFALLFGLAIMKLNFQRK</sequence>
<dbReference type="Pfam" id="PF08370">
    <property type="entry name" value="PDR_assoc"/>
    <property type="match status" value="1"/>
</dbReference>
<keyword evidence="6" id="KW-0547">Nucleotide-binding</keyword>
<dbReference type="SUPFAM" id="SSF52540">
    <property type="entry name" value="P-loop containing nucleoside triphosphate hydrolases"/>
    <property type="match status" value="2"/>
</dbReference>
<dbReference type="Pfam" id="PF00005">
    <property type="entry name" value="ABC_tran"/>
    <property type="match status" value="2"/>
</dbReference>
<keyword evidence="4 11" id="KW-0812">Transmembrane</keyword>
<dbReference type="GO" id="GO:0016020">
    <property type="term" value="C:membrane"/>
    <property type="evidence" value="ECO:0007669"/>
    <property type="project" value="UniProtKB-SubCell"/>
</dbReference>
<evidence type="ECO:0000256" key="7">
    <source>
        <dbReference type="ARBA" id="ARBA00022840"/>
    </source>
</evidence>
<keyword evidence="5" id="KW-0677">Repeat</keyword>
<evidence type="ECO:0000256" key="1">
    <source>
        <dbReference type="ARBA" id="ARBA00004141"/>
    </source>
</evidence>
<feature type="transmembrane region" description="Helical" evidence="11">
    <location>
        <begin position="316"/>
        <end position="337"/>
    </location>
</feature>
<dbReference type="InterPro" id="IPR003593">
    <property type="entry name" value="AAA+_ATPase"/>
</dbReference>